<dbReference type="EMBL" id="JMIY01000004">
    <property type="protein sequence ID" value="KCZ71770.1"/>
    <property type="molecule type" value="Genomic_DNA"/>
</dbReference>
<dbReference type="AlphaFoldDB" id="A0A062V8S3"/>
<evidence type="ECO:0000313" key="2">
    <source>
        <dbReference type="Proteomes" id="UP000027153"/>
    </source>
</evidence>
<comment type="caution">
    <text evidence="1">The sequence shown here is derived from an EMBL/GenBank/DDBJ whole genome shotgun (WGS) entry which is preliminary data.</text>
</comment>
<organism evidence="1 2">
    <name type="scientific">Candidatus Methanoperedens nitratireducens</name>
    <dbReference type="NCBI Taxonomy" id="1392998"/>
    <lineage>
        <taxon>Archaea</taxon>
        <taxon>Methanobacteriati</taxon>
        <taxon>Methanobacteriota</taxon>
        <taxon>Stenosarchaea group</taxon>
        <taxon>Methanomicrobia</taxon>
        <taxon>Methanosarcinales</taxon>
        <taxon>ANME-2 cluster</taxon>
        <taxon>Candidatus Methanoperedentaceae</taxon>
        <taxon>Candidatus Methanoperedens</taxon>
    </lineage>
</organism>
<reference evidence="1 2" key="1">
    <citation type="journal article" date="2013" name="Nature">
        <title>Anaerobic oxidation of methane coupled to nitrate reduction in a novel archaeal lineage.</title>
        <authorList>
            <person name="Haroon M.F."/>
            <person name="Hu S."/>
            <person name="Shi Y."/>
            <person name="Imelfort M."/>
            <person name="Keller J."/>
            <person name="Hugenholtz P."/>
            <person name="Yuan Z."/>
            <person name="Tyson G.W."/>
        </authorList>
    </citation>
    <scope>NUCLEOTIDE SEQUENCE [LARGE SCALE GENOMIC DNA]</scope>
    <source>
        <strain evidence="1 2">ANME-2d</strain>
    </source>
</reference>
<sequence>MNRYAGIVTAIIVMGMFVFAGISSTSGQVIEAPEKIISVPPMPAGDMQAGNFTKLEISPRYGNFRLQPGESKEMTITIRNREKKTVSIKPDVVIQPYGEYMIEKEWITVTPDSADIGAEDSQKFTVKASIPKDASIGYYSAQIAFTDEVIPVPYPQPFPSYVHSFGLSIDVWAPPKIQIMSPYINDQLEAGKESDYEIKLKNTGDKDIGISPRIGSDMGYMGPYGRVSTLTDDAITITAPKNVPAGAVEVVKIHVKVPADVKGYYNGYIDLGIDDPSVREWEGRVQLSFNIWKQPVDPFVKSFNLKEAAPTTIEISSNFFGMYPWGPWNQGTKTAKEPSFETSLEGADGKAELKVVKTVIKGSVSMGSEIPPWEIESTGIYQEMGTQYIETYSADIPAGEWKLKVLPRNTDRFEYTITIGG</sequence>
<evidence type="ECO:0000313" key="1">
    <source>
        <dbReference type="EMBL" id="KCZ71770.1"/>
    </source>
</evidence>
<keyword evidence="2" id="KW-1185">Reference proteome</keyword>
<accession>A0A062V8S3</accession>
<dbReference type="OrthoDB" id="147270at2157"/>
<gene>
    <name evidence="1" type="ORF">ANME2D_01825</name>
</gene>
<name>A0A062V8S3_9EURY</name>
<proteinExistence type="predicted"/>
<protein>
    <recommendedName>
        <fullName evidence="3">Alpha-galactosidase NEW3 domain-containing protein</fullName>
    </recommendedName>
</protein>
<dbReference type="RefSeq" id="WP_048090744.1">
    <property type="nucleotide sequence ID" value="NZ_JMIY01000004.1"/>
</dbReference>
<evidence type="ECO:0008006" key="3">
    <source>
        <dbReference type="Google" id="ProtNLM"/>
    </source>
</evidence>
<dbReference type="Proteomes" id="UP000027153">
    <property type="component" value="Unassembled WGS sequence"/>
</dbReference>